<feature type="domain" description="RRM" evidence="4">
    <location>
        <begin position="404"/>
        <end position="481"/>
    </location>
</feature>
<dbReference type="InterPro" id="IPR012677">
    <property type="entry name" value="Nucleotide-bd_a/b_plait_sf"/>
</dbReference>
<accession>A0ABD3T0H7</accession>
<dbReference type="PANTHER" id="PTHR35689:SF1">
    <property type="entry name" value="EARLY ENDOSOME ANTIGEN"/>
    <property type="match status" value="1"/>
</dbReference>
<sequence>MELPQETEDYIRESIDHTVGLHVSTDTLLHKLRALEAANLDLRHQYLSLHSKLKEKDDVIERARAEATMNAVALKKFVEENKKLAMECSNLLANSNRWERECSLYENDREALMDFANETDERAKEAEIRNHELEEENKKLVEELHFYKFREGAQLVDVSTADDLHMEQVLLDSLVTTMFGKDEFASTAHGFLEAHSELEVCQKLLKMWTSLSPLTQKVAALAAEMKNLEKAKDHLTINLRTAEDEVNVLFEENNVLNEENKRLMRICYTGSASGKGKRKSSPKMSSPVEKKVDFGDVDSQRHPLSPLQFNSPECRIHKNLKSCSMPLTMSTLRFVHFPLPKAQFLPPKTVLISLRTNFQIRPPNLQKSVLFRAQPEPTLQFQTAEEVIEQVVVEEEEEEEFSDTRVIVQNVPWTWTEVDVRPLFEKYGTVVDIELAMYNKSRNRGLVFVTMSSHEEALAALNNLESSEYEGRVLKLNWAKPKKKKPLPTPPRPKPLPVHNLFVANLPFEARANDLKDFFNAENANVVSAEVIFLDNPRRSAGYGFVSFNTKADAEAALAAFEGKEFMGRQIRVERSKRFLRQETKATIESKSAAKVN</sequence>
<evidence type="ECO:0000256" key="3">
    <source>
        <dbReference type="SAM" id="MobiDB-lite"/>
    </source>
</evidence>
<gene>
    <name evidence="5" type="ORF">ACJIZ3_019201</name>
</gene>
<dbReference type="CDD" id="cd00590">
    <property type="entry name" value="RRM_SF"/>
    <property type="match status" value="1"/>
</dbReference>
<dbReference type="GO" id="GO:0003723">
    <property type="term" value="F:RNA binding"/>
    <property type="evidence" value="ECO:0007669"/>
    <property type="project" value="UniProtKB-UniRule"/>
</dbReference>
<organism evidence="5 6">
    <name type="scientific">Penstemon smallii</name>
    <dbReference type="NCBI Taxonomy" id="265156"/>
    <lineage>
        <taxon>Eukaryota</taxon>
        <taxon>Viridiplantae</taxon>
        <taxon>Streptophyta</taxon>
        <taxon>Embryophyta</taxon>
        <taxon>Tracheophyta</taxon>
        <taxon>Spermatophyta</taxon>
        <taxon>Magnoliopsida</taxon>
        <taxon>eudicotyledons</taxon>
        <taxon>Gunneridae</taxon>
        <taxon>Pentapetalae</taxon>
        <taxon>asterids</taxon>
        <taxon>lamiids</taxon>
        <taxon>Lamiales</taxon>
        <taxon>Plantaginaceae</taxon>
        <taxon>Cheloneae</taxon>
        <taxon>Penstemon</taxon>
    </lineage>
</organism>
<comment type="caution">
    <text evidence="5">The sequence shown here is derived from an EMBL/GenBank/DDBJ whole genome shotgun (WGS) entry which is preliminary data.</text>
</comment>
<dbReference type="SUPFAM" id="SSF54928">
    <property type="entry name" value="RNA-binding domain, RBD"/>
    <property type="match status" value="2"/>
</dbReference>
<feature type="coiled-coil region" evidence="2">
    <location>
        <begin position="74"/>
        <end position="150"/>
    </location>
</feature>
<dbReference type="EMBL" id="JBJXBP010000005">
    <property type="protein sequence ID" value="KAL3830399.1"/>
    <property type="molecule type" value="Genomic_DNA"/>
</dbReference>
<keyword evidence="1" id="KW-0694">RNA-binding</keyword>
<proteinExistence type="predicted"/>
<dbReference type="Proteomes" id="UP001634393">
    <property type="component" value="Unassembled WGS sequence"/>
</dbReference>
<name>A0ABD3T0H7_9LAMI</name>
<evidence type="ECO:0000313" key="6">
    <source>
        <dbReference type="Proteomes" id="UP001634393"/>
    </source>
</evidence>
<reference evidence="5 6" key="1">
    <citation type="submission" date="2024-12" db="EMBL/GenBank/DDBJ databases">
        <title>The unique morphological basis and parallel evolutionary history of personate flowers in Penstemon.</title>
        <authorList>
            <person name="Depatie T.H."/>
            <person name="Wessinger C.A."/>
        </authorList>
    </citation>
    <scope>NUCLEOTIDE SEQUENCE [LARGE SCALE GENOMIC DNA]</scope>
    <source>
        <strain evidence="5">WTNN_2</strain>
        <tissue evidence="5">Leaf</tissue>
    </source>
</reference>
<dbReference type="SMART" id="SM00360">
    <property type="entry name" value="RRM"/>
    <property type="match status" value="2"/>
</dbReference>
<dbReference type="AlphaFoldDB" id="A0ABD3T0H7"/>
<evidence type="ECO:0000259" key="4">
    <source>
        <dbReference type="PROSITE" id="PS50102"/>
    </source>
</evidence>
<feature type="region of interest" description="Disordered" evidence="3">
    <location>
        <begin position="271"/>
        <end position="290"/>
    </location>
</feature>
<evidence type="ECO:0000256" key="2">
    <source>
        <dbReference type="SAM" id="Coils"/>
    </source>
</evidence>
<feature type="domain" description="RRM" evidence="4">
    <location>
        <begin position="499"/>
        <end position="578"/>
    </location>
</feature>
<dbReference type="InterPro" id="IPR000504">
    <property type="entry name" value="RRM_dom"/>
</dbReference>
<dbReference type="Gene3D" id="3.30.70.330">
    <property type="match status" value="2"/>
</dbReference>
<keyword evidence="6" id="KW-1185">Reference proteome</keyword>
<dbReference type="InterPro" id="IPR035979">
    <property type="entry name" value="RBD_domain_sf"/>
</dbReference>
<evidence type="ECO:0000313" key="5">
    <source>
        <dbReference type="EMBL" id="KAL3830399.1"/>
    </source>
</evidence>
<feature type="coiled-coil region" evidence="2">
    <location>
        <begin position="211"/>
        <end position="259"/>
    </location>
</feature>
<dbReference type="PANTHER" id="PTHR35689">
    <property type="entry name" value="EARLY ENDOSOME ANTIGEN"/>
    <property type="match status" value="1"/>
</dbReference>
<dbReference type="Pfam" id="PF00076">
    <property type="entry name" value="RRM_1"/>
    <property type="match status" value="2"/>
</dbReference>
<protein>
    <recommendedName>
        <fullName evidence="4">RRM domain-containing protein</fullName>
    </recommendedName>
</protein>
<keyword evidence="2" id="KW-0175">Coiled coil</keyword>
<dbReference type="PROSITE" id="PS50102">
    <property type="entry name" value="RRM"/>
    <property type="match status" value="2"/>
</dbReference>
<evidence type="ECO:0000256" key="1">
    <source>
        <dbReference type="PROSITE-ProRule" id="PRU00176"/>
    </source>
</evidence>